<dbReference type="Pfam" id="PF05730">
    <property type="entry name" value="CFEM"/>
    <property type="match status" value="1"/>
</dbReference>
<comment type="similarity">
    <text evidence="3">Belongs to the RBT5 family.</text>
</comment>
<evidence type="ECO:0000256" key="9">
    <source>
        <dbReference type="SAM" id="Phobius"/>
    </source>
</evidence>
<evidence type="ECO:0000313" key="12">
    <source>
        <dbReference type="EMBL" id="KAK6333082.1"/>
    </source>
</evidence>
<comment type="caution">
    <text evidence="12">The sequence shown here is derived from an EMBL/GenBank/DDBJ whole genome shotgun (WGS) entry which is preliminary data.</text>
</comment>
<dbReference type="GO" id="GO:0005576">
    <property type="term" value="C:extracellular region"/>
    <property type="evidence" value="ECO:0007669"/>
    <property type="project" value="UniProtKB-SubCell"/>
</dbReference>
<evidence type="ECO:0000256" key="1">
    <source>
        <dbReference type="ARBA" id="ARBA00004589"/>
    </source>
</evidence>
<evidence type="ECO:0000256" key="6">
    <source>
        <dbReference type="ARBA" id="ARBA00022729"/>
    </source>
</evidence>
<keyword evidence="9" id="KW-1133">Transmembrane helix</keyword>
<keyword evidence="9" id="KW-0812">Transmembrane</keyword>
<feature type="domain" description="CFEM" evidence="11">
    <location>
        <begin position="122"/>
        <end position="169"/>
    </location>
</feature>
<keyword evidence="7" id="KW-1015">Disulfide bond</keyword>
<evidence type="ECO:0000256" key="2">
    <source>
        <dbReference type="ARBA" id="ARBA00004613"/>
    </source>
</evidence>
<evidence type="ECO:0000313" key="13">
    <source>
        <dbReference type="Proteomes" id="UP001313282"/>
    </source>
</evidence>
<keyword evidence="9" id="KW-0472">Membrane</keyword>
<feature type="transmembrane region" description="Helical" evidence="9">
    <location>
        <begin position="306"/>
        <end position="329"/>
    </location>
</feature>
<evidence type="ECO:0000256" key="4">
    <source>
        <dbReference type="ARBA" id="ARBA00022525"/>
    </source>
</evidence>
<protein>
    <recommendedName>
        <fullName evidence="11">CFEM domain-containing protein</fullName>
    </recommendedName>
</protein>
<reference evidence="12 13" key="1">
    <citation type="submission" date="2019-10" db="EMBL/GenBank/DDBJ databases">
        <authorList>
            <person name="Palmer J.M."/>
        </authorList>
    </citation>
    <scope>NUCLEOTIDE SEQUENCE [LARGE SCALE GENOMIC DNA]</scope>
    <source>
        <strain evidence="12 13">TWF718</strain>
    </source>
</reference>
<keyword evidence="5" id="KW-0325">Glycoprotein</keyword>
<keyword evidence="8" id="KW-0449">Lipoprotein</keyword>
<name>A0AAN8MN37_9PEZI</name>
<keyword evidence="5" id="KW-0336">GPI-anchor</keyword>
<keyword evidence="13" id="KW-1185">Reference proteome</keyword>
<feature type="transmembrane region" description="Helical" evidence="9">
    <location>
        <begin position="261"/>
        <end position="285"/>
    </location>
</feature>
<evidence type="ECO:0000256" key="5">
    <source>
        <dbReference type="ARBA" id="ARBA00022622"/>
    </source>
</evidence>
<dbReference type="EMBL" id="JAVHNR010000009">
    <property type="protein sequence ID" value="KAK6333082.1"/>
    <property type="molecule type" value="Genomic_DNA"/>
</dbReference>
<feature type="signal peptide" evidence="10">
    <location>
        <begin position="1"/>
        <end position="25"/>
    </location>
</feature>
<organism evidence="12 13">
    <name type="scientific">Orbilia javanica</name>
    <dbReference type="NCBI Taxonomy" id="47235"/>
    <lineage>
        <taxon>Eukaryota</taxon>
        <taxon>Fungi</taxon>
        <taxon>Dikarya</taxon>
        <taxon>Ascomycota</taxon>
        <taxon>Pezizomycotina</taxon>
        <taxon>Orbiliomycetes</taxon>
        <taxon>Orbiliales</taxon>
        <taxon>Orbiliaceae</taxon>
        <taxon>Orbilia</taxon>
    </lineage>
</organism>
<feature type="chain" id="PRO_5042837079" description="CFEM domain-containing protein" evidence="10">
    <location>
        <begin position="26"/>
        <end position="341"/>
    </location>
</feature>
<dbReference type="InterPro" id="IPR008427">
    <property type="entry name" value="Extracellular_membr_CFEM_dom"/>
</dbReference>
<sequence>MQQPTTHIHSILLCILILTTLQTSAINDTAIDFSTTPFCARSYCLEDVDSPYVWHPKTLCPSSPQTNEILPSCFCSLPRPLICLPYDPTVSNPCYISLKTWYGNLCQSSLGMVPNNTLPYLKLPECARTCAIGMTSHLGCPDHSLNCACQLNYLPGNTAECIRDRCGKDILTYIGDLVTFTGKWIYQACGFDGVAGNGTDAISSGNGTVEVLGIRSDTPEYKNSPAAHPQEILVADFQGEEYTDWQTALNNKRARNSNLGVIIPLSLLFGGIFLIMGLQWLAACCGLTTPRGRQRWDKAGRLMMKVLGGIGTGLAWIGKGVVVLAQWVWKGAVVVWGWVRR</sequence>
<evidence type="ECO:0000256" key="3">
    <source>
        <dbReference type="ARBA" id="ARBA00010031"/>
    </source>
</evidence>
<evidence type="ECO:0000256" key="7">
    <source>
        <dbReference type="ARBA" id="ARBA00023157"/>
    </source>
</evidence>
<evidence type="ECO:0000259" key="11">
    <source>
        <dbReference type="Pfam" id="PF05730"/>
    </source>
</evidence>
<accession>A0AAN8MN37</accession>
<gene>
    <name evidence="12" type="ORF">TWF718_010906</name>
</gene>
<keyword evidence="4" id="KW-0964">Secreted</keyword>
<comment type="subcellular location">
    <subcellularLocation>
        <location evidence="1">Membrane</location>
        <topology evidence="1">Lipid-anchor</topology>
        <topology evidence="1">GPI-anchor</topology>
    </subcellularLocation>
    <subcellularLocation>
        <location evidence="2">Secreted</location>
    </subcellularLocation>
</comment>
<proteinExistence type="inferred from homology"/>
<dbReference type="AlphaFoldDB" id="A0AAN8MN37"/>
<dbReference type="GO" id="GO:0098552">
    <property type="term" value="C:side of membrane"/>
    <property type="evidence" value="ECO:0007669"/>
    <property type="project" value="UniProtKB-KW"/>
</dbReference>
<keyword evidence="6 10" id="KW-0732">Signal</keyword>
<evidence type="ECO:0000256" key="8">
    <source>
        <dbReference type="ARBA" id="ARBA00023288"/>
    </source>
</evidence>
<dbReference type="Proteomes" id="UP001313282">
    <property type="component" value="Unassembled WGS sequence"/>
</dbReference>
<evidence type="ECO:0000256" key="10">
    <source>
        <dbReference type="SAM" id="SignalP"/>
    </source>
</evidence>